<feature type="domain" description="Flagellar hook-associated protein 2 C-terminal" evidence="9">
    <location>
        <begin position="231"/>
        <end position="445"/>
    </location>
</feature>
<dbReference type="GO" id="GO:0009421">
    <property type="term" value="C:bacterial-type flagellum filament cap"/>
    <property type="evidence" value="ECO:0007669"/>
    <property type="project" value="InterPro"/>
</dbReference>
<name>A0A3B0ZUS1_9ZZZZ</name>
<dbReference type="InterPro" id="IPR010809">
    <property type="entry name" value="FliD_C"/>
</dbReference>
<dbReference type="Pfam" id="PF02465">
    <property type="entry name" value="FliD_N"/>
    <property type="match status" value="1"/>
</dbReference>
<gene>
    <name evidence="10" type="ORF">MNBD_GAMMA18-149</name>
</gene>
<dbReference type="AlphaFoldDB" id="A0A3B0ZUS1"/>
<dbReference type="PANTHER" id="PTHR30288">
    <property type="entry name" value="FLAGELLAR CAP/ASSEMBLY PROTEIN FLID"/>
    <property type="match status" value="1"/>
</dbReference>
<evidence type="ECO:0000313" key="10">
    <source>
        <dbReference type="EMBL" id="VAW84396.1"/>
    </source>
</evidence>
<dbReference type="EMBL" id="UOFP01000044">
    <property type="protein sequence ID" value="VAW84396.1"/>
    <property type="molecule type" value="Genomic_DNA"/>
</dbReference>
<dbReference type="InterPro" id="IPR040026">
    <property type="entry name" value="FliD"/>
</dbReference>
<sequence length="462" mass="48620">MANISAPGIGSGLDVNAIVEAMMGVERIPLLRLEERKQNYEDQISGYGTLRSAVDSFKTAMDELASLDKFEIYKGTSSDDAVTTATADSNATAGSYQLTIDRLAEAHKMGSAGMVSATATFGGADAADALNITAGSSTFSIDTYNGGAGMTLAEIRDAINSHADNSSVSATIITGNNGDQQLSLTAKNSGFEERIQVNYSGAGNTSTLGLSTLNDDPNLPGTPMADLSKLDALFSVDGVTGITRASNSINDVIGGVSLELTGVGSSRIDIANDKDEVKNSIEGFVSGYNDLLTKIDQLSAINTGKLAGDSSLRRIISEFRSEINTAVSGGSLTMLSEVGVTTNKDTGKLELDETDFDTVMANNFADVAHLFGNATDGIAMRLADSADLMLQSSTGLIDIRSDGLKDSVKRLDNNILRMEALLENRENNYFKQYSTLDGLVSRMNSTGAYLVAQLSAMSNNNQ</sequence>
<evidence type="ECO:0000256" key="3">
    <source>
        <dbReference type="ARBA" id="ARBA00011255"/>
    </source>
</evidence>
<evidence type="ECO:0000256" key="5">
    <source>
        <dbReference type="ARBA" id="ARBA00023143"/>
    </source>
</evidence>
<dbReference type="GO" id="GO:0071973">
    <property type="term" value="P:bacterial-type flagellum-dependent cell motility"/>
    <property type="evidence" value="ECO:0007669"/>
    <property type="project" value="TreeGrafter"/>
</dbReference>
<evidence type="ECO:0000259" key="8">
    <source>
        <dbReference type="Pfam" id="PF02465"/>
    </source>
</evidence>
<comment type="subcellular location">
    <subcellularLocation>
        <location evidence="1">Bacterial flagellum</location>
    </subcellularLocation>
</comment>
<evidence type="ECO:0000259" key="9">
    <source>
        <dbReference type="Pfam" id="PF07195"/>
    </source>
</evidence>
<dbReference type="GO" id="GO:0007155">
    <property type="term" value="P:cell adhesion"/>
    <property type="evidence" value="ECO:0007669"/>
    <property type="project" value="InterPro"/>
</dbReference>
<feature type="domain" description="Flagellar hook-associated protein 2 N-terminal" evidence="8">
    <location>
        <begin position="11"/>
        <end position="107"/>
    </location>
</feature>
<accession>A0A3B0ZUS1</accession>
<evidence type="ECO:0000256" key="7">
    <source>
        <dbReference type="ARBA" id="ARBA00033192"/>
    </source>
</evidence>
<keyword evidence="4" id="KW-0175">Coiled coil</keyword>
<evidence type="ECO:0000256" key="1">
    <source>
        <dbReference type="ARBA" id="ARBA00004365"/>
    </source>
</evidence>
<organism evidence="10">
    <name type="scientific">hydrothermal vent metagenome</name>
    <dbReference type="NCBI Taxonomy" id="652676"/>
    <lineage>
        <taxon>unclassified sequences</taxon>
        <taxon>metagenomes</taxon>
        <taxon>ecological metagenomes</taxon>
    </lineage>
</organism>
<evidence type="ECO:0000256" key="6">
    <source>
        <dbReference type="ARBA" id="ARBA00033074"/>
    </source>
</evidence>
<evidence type="ECO:0000256" key="2">
    <source>
        <dbReference type="ARBA" id="ARBA00009764"/>
    </source>
</evidence>
<evidence type="ECO:0000256" key="4">
    <source>
        <dbReference type="ARBA" id="ARBA00023054"/>
    </source>
</evidence>
<comment type="subunit">
    <text evidence="3">Homopentamer.</text>
</comment>
<reference evidence="10" key="1">
    <citation type="submission" date="2018-06" db="EMBL/GenBank/DDBJ databases">
        <authorList>
            <person name="Zhirakovskaya E."/>
        </authorList>
    </citation>
    <scope>NUCLEOTIDE SEQUENCE</scope>
</reference>
<dbReference type="Pfam" id="PF07195">
    <property type="entry name" value="FliD_C"/>
    <property type="match status" value="1"/>
</dbReference>
<dbReference type="GO" id="GO:0009424">
    <property type="term" value="C:bacterial-type flagellum hook"/>
    <property type="evidence" value="ECO:0007669"/>
    <property type="project" value="InterPro"/>
</dbReference>
<keyword evidence="5" id="KW-0975">Bacterial flagellum</keyword>
<dbReference type="PANTHER" id="PTHR30288:SF0">
    <property type="entry name" value="FLAGELLAR HOOK-ASSOCIATED PROTEIN 2"/>
    <property type="match status" value="1"/>
</dbReference>
<protein>
    <recommendedName>
        <fullName evidence="7">Filament cap protein</fullName>
    </recommendedName>
    <alternativeName>
        <fullName evidence="6">Flagellar cap protein</fullName>
    </alternativeName>
</protein>
<comment type="similarity">
    <text evidence="2">Belongs to the FliD family.</text>
</comment>
<dbReference type="InterPro" id="IPR003481">
    <property type="entry name" value="FliD_N"/>
</dbReference>
<proteinExistence type="inferred from homology"/>